<proteinExistence type="inferred from homology"/>
<dbReference type="VEuPathDB" id="VectorBase:SSCA006521"/>
<name>A0A132AC91_SARSC</name>
<organism evidence="14 17">
    <name type="scientific">Sarcoptes scabiei</name>
    <name type="common">Itch mite</name>
    <name type="synonym">Acarus scabiei</name>
    <dbReference type="NCBI Taxonomy" id="52283"/>
    <lineage>
        <taxon>Eukaryota</taxon>
        <taxon>Metazoa</taxon>
        <taxon>Ecdysozoa</taxon>
        <taxon>Arthropoda</taxon>
        <taxon>Chelicerata</taxon>
        <taxon>Arachnida</taxon>
        <taxon>Acari</taxon>
        <taxon>Acariformes</taxon>
        <taxon>Sarcoptiformes</taxon>
        <taxon>Astigmata</taxon>
        <taxon>Psoroptidia</taxon>
        <taxon>Sarcoptoidea</taxon>
        <taxon>Sarcoptidae</taxon>
        <taxon>Sarcoptinae</taxon>
        <taxon>Sarcoptes</taxon>
    </lineage>
</organism>
<comment type="function">
    <text evidence="1">Accessory subunit of the mitochondrial membrane respiratory chain NADH dehydrogenase (Complex I), that is believed not to be involved in catalysis. Complex I functions in the transfer of electrons from NADH to the respiratory chain. The immediate electron acceptor for the enzyme is believed to be ubiquinone.</text>
</comment>
<evidence type="ECO:0000313" key="16">
    <source>
        <dbReference type="Proteomes" id="UP000070412"/>
    </source>
</evidence>
<evidence type="ECO:0000256" key="7">
    <source>
        <dbReference type="ARBA" id="ARBA00022660"/>
    </source>
</evidence>
<dbReference type="PANTHER" id="PTHR20900">
    <property type="entry name" value="NADH:UBIQUINONE OXIDOREDUCTASE B18-LIKE SUBUNIT"/>
    <property type="match status" value="1"/>
</dbReference>
<evidence type="ECO:0000313" key="13">
    <source>
        <dbReference type="EMBL" id="KAF7494717.1"/>
    </source>
</evidence>
<dbReference type="InterPro" id="IPR008698">
    <property type="entry name" value="NDUB7"/>
</dbReference>
<evidence type="ECO:0000256" key="10">
    <source>
        <dbReference type="ARBA" id="ARBA00023128"/>
    </source>
</evidence>
<evidence type="ECO:0000256" key="2">
    <source>
        <dbReference type="ARBA" id="ARBA00004569"/>
    </source>
</evidence>
<dbReference type="AlphaFoldDB" id="A0A132AC91"/>
<reference evidence="13" key="3">
    <citation type="submission" date="2020-01" db="EMBL/GenBank/DDBJ databases">
        <authorList>
            <person name="Korhonen P.K.K."/>
            <person name="Guangxu M.G."/>
            <person name="Wang T.W."/>
            <person name="Stroehlein A.J.S."/>
            <person name="Young N.D."/>
            <person name="Ang C.-S.A."/>
            <person name="Fernando D.W.F."/>
            <person name="Lu H.L."/>
            <person name="Taylor S.T."/>
            <person name="Ehtesham M.E.M."/>
            <person name="Najaraj S.H.N."/>
            <person name="Harsha G.H.G."/>
            <person name="Madugundu A.M."/>
            <person name="Renuse S.R."/>
            <person name="Holt D.H."/>
            <person name="Pandey A.P."/>
            <person name="Papenfuss A.P."/>
            <person name="Gasser R.B.G."/>
            <person name="Fischer K.F."/>
        </authorList>
    </citation>
    <scope>NUCLEOTIDE SEQUENCE</scope>
    <source>
        <strain evidence="13">SSS_KF_BRIS2020</strain>
    </source>
</reference>
<sequence>MGNLGLTKDHISIEPYTFPYLRKNWPSDSQDSPYDPLEGFPNGRKTRVMIATEEEMDSAKLHPKFRDYCAHKYIEYYGCLKNNRPLYWRCKHERHEYGECEFQDTVLRMKEWERERRLRERELRRAQLEAA</sequence>
<evidence type="ECO:0000313" key="15">
    <source>
        <dbReference type="EnsemblMetazoa" id="KAF7494717.1"/>
    </source>
</evidence>
<comment type="similarity">
    <text evidence="4">Belongs to the complex I NDUFB7 subunit family.</text>
</comment>
<keyword evidence="8" id="KW-0999">Mitochondrion inner membrane</keyword>
<evidence type="ECO:0000256" key="9">
    <source>
        <dbReference type="ARBA" id="ARBA00022982"/>
    </source>
</evidence>
<evidence type="ECO:0000256" key="4">
    <source>
        <dbReference type="ARBA" id="ARBA00008006"/>
    </source>
</evidence>
<evidence type="ECO:0000313" key="17">
    <source>
        <dbReference type="Proteomes" id="UP000616769"/>
    </source>
</evidence>
<evidence type="ECO:0000256" key="3">
    <source>
        <dbReference type="ARBA" id="ARBA00004637"/>
    </source>
</evidence>
<keyword evidence="9" id="KW-0249">Electron transport</keyword>
<evidence type="ECO:0000256" key="1">
    <source>
        <dbReference type="ARBA" id="ARBA00003195"/>
    </source>
</evidence>
<evidence type="ECO:0000256" key="12">
    <source>
        <dbReference type="ARBA" id="ARBA00023157"/>
    </source>
</evidence>
<dbReference type="Pfam" id="PF05676">
    <property type="entry name" value="NDUF_B7"/>
    <property type="match status" value="1"/>
</dbReference>
<dbReference type="Proteomes" id="UP000616769">
    <property type="component" value="Unassembled WGS sequence"/>
</dbReference>
<dbReference type="EMBL" id="WVUK01000052">
    <property type="protein sequence ID" value="KAF7494717.1"/>
    <property type="molecule type" value="Genomic_DNA"/>
</dbReference>
<keyword evidence="16" id="KW-1185">Reference proteome</keyword>
<evidence type="ECO:0000256" key="5">
    <source>
        <dbReference type="ARBA" id="ARBA00018677"/>
    </source>
</evidence>
<keyword evidence="10" id="KW-0496">Mitochondrion</keyword>
<protein>
    <recommendedName>
        <fullName evidence="5">NADH dehydrogenase [ubiquinone] 1 beta subcomplex subunit 7</fullName>
    </recommendedName>
</protein>
<dbReference type="GO" id="GO:0005743">
    <property type="term" value="C:mitochondrial inner membrane"/>
    <property type="evidence" value="ECO:0007669"/>
    <property type="project" value="UniProtKB-SubCell"/>
</dbReference>
<comment type="subcellular location">
    <subcellularLocation>
        <location evidence="3">Mitochondrion inner membrane</location>
        <topology evidence="3">Peripheral membrane protein</topology>
    </subcellularLocation>
    <subcellularLocation>
        <location evidence="2">Mitochondrion intermembrane space</location>
    </subcellularLocation>
</comment>
<reference evidence="15" key="4">
    <citation type="submission" date="2022-06" db="UniProtKB">
        <authorList>
            <consortium name="EnsemblMetazoa"/>
        </authorList>
    </citation>
    <scope>IDENTIFICATION</scope>
</reference>
<dbReference type="Proteomes" id="UP000070412">
    <property type="component" value="Unassembled WGS sequence"/>
</dbReference>
<keyword evidence="12" id="KW-1015">Disulfide bond</keyword>
<dbReference type="OrthoDB" id="268414at2759"/>
<dbReference type="EMBL" id="JXLN01012476">
    <property type="protein sequence ID" value="KPM08527.1"/>
    <property type="molecule type" value="Genomic_DNA"/>
</dbReference>
<evidence type="ECO:0000256" key="8">
    <source>
        <dbReference type="ARBA" id="ARBA00022792"/>
    </source>
</evidence>
<reference evidence="16" key="2">
    <citation type="journal article" date="2020" name="PLoS Negl. Trop. Dis.">
        <title>High-quality nuclear genome for Sarcoptes scabiei-A critical resource for a neglected parasite.</title>
        <authorList>
            <person name="Korhonen P.K."/>
            <person name="Gasser R.B."/>
            <person name="Ma G."/>
            <person name="Wang T."/>
            <person name="Stroehlein A.J."/>
            <person name="Young N.D."/>
            <person name="Ang C.S."/>
            <person name="Fernando D.D."/>
            <person name="Lu H.C."/>
            <person name="Taylor S."/>
            <person name="Reynolds S.L."/>
            <person name="Mofiz E."/>
            <person name="Najaraj S.H."/>
            <person name="Gowda H."/>
            <person name="Madugundu A."/>
            <person name="Renuse S."/>
            <person name="Holt D."/>
            <person name="Pandey A."/>
            <person name="Papenfuss A.T."/>
            <person name="Fischer K."/>
        </authorList>
    </citation>
    <scope>NUCLEOTIDE SEQUENCE [LARGE SCALE GENOMIC DNA]</scope>
</reference>
<keyword evidence="13" id="KW-0830">Ubiquinone</keyword>
<dbReference type="EnsemblMetazoa" id="SSS_4370s_mrna">
    <property type="protein sequence ID" value="KAF7494717.1"/>
    <property type="gene ID" value="SSS_4370"/>
</dbReference>
<keyword evidence="6" id="KW-0813">Transport</keyword>
<dbReference type="PANTHER" id="PTHR20900:SF0">
    <property type="entry name" value="NADH DEHYDROGENASE [UBIQUINONE] 1 BETA SUBCOMPLEX SUBUNIT 7"/>
    <property type="match status" value="1"/>
</dbReference>
<accession>A0A132AC91</accession>
<gene>
    <name evidence="14" type="ORF">QR98_0070490</name>
    <name evidence="13" type="ORF">SSS_4370</name>
</gene>
<dbReference type="GO" id="GO:0005758">
    <property type="term" value="C:mitochondrial intermembrane space"/>
    <property type="evidence" value="ECO:0007669"/>
    <property type="project" value="UniProtKB-SubCell"/>
</dbReference>
<evidence type="ECO:0000256" key="11">
    <source>
        <dbReference type="ARBA" id="ARBA00023136"/>
    </source>
</evidence>
<keyword evidence="7" id="KW-0679">Respiratory chain</keyword>
<keyword evidence="11" id="KW-0472">Membrane</keyword>
<evidence type="ECO:0000256" key="6">
    <source>
        <dbReference type="ARBA" id="ARBA00022448"/>
    </source>
</evidence>
<reference evidence="14 17" key="1">
    <citation type="journal article" date="2015" name="Parasit. Vectors">
        <title>Draft genome of the scabies mite.</title>
        <authorList>
            <person name="Rider S.D.Jr."/>
            <person name="Morgan M.S."/>
            <person name="Arlian L.G."/>
        </authorList>
    </citation>
    <scope>NUCLEOTIDE SEQUENCE [LARGE SCALE GENOMIC DNA]</scope>
    <source>
        <strain evidence="14">Arlian Lab</strain>
    </source>
</reference>
<evidence type="ECO:0000313" key="14">
    <source>
        <dbReference type="EMBL" id="KPM08527.1"/>
    </source>
</evidence>